<gene>
    <name evidence="2" type="ORF">FNW02_18235</name>
</gene>
<feature type="compositionally biased region" description="Low complexity" evidence="1">
    <location>
        <begin position="37"/>
        <end position="55"/>
    </location>
</feature>
<name>A0AA40VSS0_9NOST</name>
<dbReference type="EMBL" id="VJXY01000019">
    <property type="protein sequence ID" value="MBD6617716.1"/>
    <property type="molecule type" value="Genomic_DNA"/>
</dbReference>
<protein>
    <submittedName>
        <fullName evidence="2">Uncharacterized protein</fullName>
    </submittedName>
</protein>
<dbReference type="Proteomes" id="UP001165986">
    <property type="component" value="Unassembled WGS sequence"/>
</dbReference>
<sequence>MMVKKRLTDLIQEEAQKFTPPEGEDAIEIASEEIVEENASATEETPAQETEPTSTRRTNPTKADLEATVKELTENLEKNHKKEAELQQQIIDLQSKLSEQEASAERLTKELHEAKKTALQLAEANSKLIEEKNAAKPVEKSNSKLIEEKNAAKPVEKSNSKLIEKTSAIRPVKESYNPLNYKKSHRSSENLAQYQPDNQHQADYQPNDSADASNEMWLLD</sequence>
<evidence type="ECO:0000313" key="2">
    <source>
        <dbReference type="EMBL" id="MBD6617716.1"/>
    </source>
</evidence>
<dbReference type="AlphaFoldDB" id="A0AA40VSS0"/>
<accession>A0AA40VSS0</accession>
<keyword evidence="3" id="KW-1185">Reference proteome</keyword>
<feature type="region of interest" description="Disordered" evidence="1">
    <location>
        <begin position="15"/>
        <end position="63"/>
    </location>
</feature>
<reference evidence="2" key="1">
    <citation type="submission" date="2019-07" db="EMBL/GenBank/DDBJ databases">
        <title>Toxilogical consequences of a new and cryptic species of cyanobacteria (Komarekiella delphini-convector) recovered from the epidermis of a bottlenose dolphin and 1500 ft. in the air.</title>
        <authorList>
            <person name="Brown A.O."/>
            <person name="Dvorak P."/>
            <person name="Villanueva C.D."/>
            <person name="Foss A.J."/>
            <person name="Garvey A.D."/>
            <person name="Gibson Q.A."/>
            <person name="Johansen J.R."/>
            <person name="Casamatta D.A."/>
        </authorList>
    </citation>
    <scope>NUCLEOTIDE SEQUENCE</scope>
    <source>
        <strain evidence="2">SJRDD-AB1</strain>
    </source>
</reference>
<evidence type="ECO:0000313" key="3">
    <source>
        <dbReference type="Proteomes" id="UP001165986"/>
    </source>
</evidence>
<feature type="region of interest" description="Disordered" evidence="1">
    <location>
        <begin position="127"/>
        <end position="220"/>
    </location>
</feature>
<feature type="compositionally biased region" description="Acidic residues" evidence="1">
    <location>
        <begin position="22"/>
        <end position="36"/>
    </location>
</feature>
<organism evidence="2 3">
    <name type="scientific">Komarekiella delphini-convector SJRDD-AB1</name>
    <dbReference type="NCBI Taxonomy" id="2593771"/>
    <lineage>
        <taxon>Bacteria</taxon>
        <taxon>Bacillati</taxon>
        <taxon>Cyanobacteriota</taxon>
        <taxon>Cyanophyceae</taxon>
        <taxon>Nostocales</taxon>
        <taxon>Nostocaceae</taxon>
        <taxon>Komarekiella</taxon>
        <taxon>Komarekiella delphini-convector</taxon>
    </lineage>
</organism>
<feature type="compositionally biased region" description="Polar residues" evidence="1">
    <location>
        <begin position="189"/>
        <end position="212"/>
    </location>
</feature>
<comment type="caution">
    <text evidence="2">The sequence shown here is derived from an EMBL/GenBank/DDBJ whole genome shotgun (WGS) entry which is preliminary data.</text>
</comment>
<proteinExistence type="predicted"/>
<feature type="compositionally biased region" description="Basic and acidic residues" evidence="1">
    <location>
        <begin position="128"/>
        <end position="164"/>
    </location>
</feature>
<evidence type="ECO:0000256" key="1">
    <source>
        <dbReference type="SAM" id="MobiDB-lite"/>
    </source>
</evidence>